<evidence type="ECO:0000313" key="2">
    <source>
        <dbReference type="EMBL" id="KAK3056368.1"/>
    </source>
</evidence>
<dbReference type="EMBL" id="JAWDJX010000006">
    <property type="protein sequence ID" value="KAK3056368.1"/>
    <property type="molecule type" value="Genomic_DNA"/>
</dbReference>
<evidence type="ECO:0000313" key="3">
    <source>
        <dbReference type="Proteomes" id="UP001271007"/>
    </source>
</evidence>
<accession>A0AAJ0GF70</accession>
<comment type="caution">
    <text evidence="2">The sequence shown here is derived from an EMBL/GenBank/DDBJ whole genome shotgun (WGS) entry which is preliminary data.</text>
</comment>
<evidence type="ECO:0000256" key="1">
    <source>
        <dbReference type="SAM" id="MobiDB-lite"/>
    </source>
</evidence>
<keyword evidence="3" id="KW-1185">Reference proteome</keyword>
<gene>
    <name evidence="2" type="ORF">LTR09_002875</name>
</gene>
<dbReference type="AlphaFoldDB" id="A0AAJ0GF70"/>
<feature type="region of interest" description="Disordered" evidence="1">
    <location>
        <begin position="27"/>
        <end position="59"/>
    </location>
</feature>
<protein>
    <submittedName>
        <fullName evidence="2">Uncharacterized protein</fullName>
    </submittedName>
</protein>
<proteinExistence type="predicted"/>
<sequence length="129" mass="14448">MAQTLLTCFASVTTAVNSAVAMLKSTLTRHKQKAATGARTRRPPPPPPPSSLDEASQNEAHRLDSLYGSVWPDKCGELEAGWFDRLPPSYFHRHYGQSQSRATQTREMKQVHEARRKVYAEKRARAGVE</sequence>
<dbReference type="Proteomes" id="UP001271007">
    <property type="component" value="Unassembled WGS sequence"/>
</dbReference>
<name>A0AAJ0GF70_9PEZI</name>
<organism evidence="2 3">
    <name type="scientific">Extremus antarcticus</name>
    <dbReference type="NCBI Taxonomy" id="702011"/>
    <lineage>
        <taxon>Eukaryota</taxon>
        <taxon>Fungi</taxon>
        <taxon>Dikarya</taxon>
        <taxon>Ascomycota</taxon>
        <taxon>Pezizomycotina</taxon>
        <taxon>Dothideomycetes</taxon>
        <taxon>Dothideomycetidae</taxon>
        <taxon>Mycosphaerellales</taxon>
        <taxon>Extremaceae</taxon>
        <taxon>Extremus</taxon>
    </lineage>
</organism>
<reference evidence="2" key="1">
    <citation type="submission" date="2023-04" db="EMBL/GenBank/DDBJ databases">
        <title>Black Yeasts Isolated from many extreme environments.</title>
        <authorList>
            <person name="Coleine C."/>
            <person name="Stajich J.E."/>
            <person name="Selbmann L."/>
        </authorList>
    </citation>
    <scope>NUCLEOTIDE SEQUENCE</scope>
    <source>
        <strain evidence="2">CCFEE 5312</strain>
    </source>
</reference>